<dbReference type="InterPro" id="IPR010982">
    <property type="entry name" value="Lambda_DNA-bd_dom_sf"/>
</dbReference>
<dbReference type="Gene3D" id="1.10.260.40">
    <property type="entry name" value="lambda repressor-like DNA-binding domains"/>
    <property type="match status" value="1"/>
</dbReference>
<evidence type="ECO:0000313" key="3">
    <source>
        <dbReference type="Proteomes" id="UP001597058"/>
    </source>
</evidence>
<dbReference type="Pfam" id="PF13560">
    <property type="entry name" value="HTH_31"/>
    <property type="match status" value="1"/>
</dbReference>
<gene>
    <name evidence="2" type="ORF">ACFQ5X_21295</name>
</gene>
<dbReference type="EMBL" id="JBHTMM010000026">
    <property type="protein sequence ID" value="MFD1308379.1"/>
    <property type="molecule type" value="Genomic_DNA"/>
</dbReference>
<protein>
    <submittedName>
        <fullName evidence="2">Scr1 family TA system antitoxin-like transcriptional regulator</fullName>
    </submittedName>
</protein>
<feature type="domain" description="HTH cro/C1-type" evidence="1">
    <location>
        <begin position="27"/>
        <end position="60"/>
    </location>
</feature>
<evidence type="ECO:0000259" key="1">
    <source>
        <dbReference type="PROSITE" id="PS50943"/>
    </source>
</evidence>
<dbReference type="PROSITE" id="PS50943">
    <property type="entry name" value="HTH_CROC1"/>
    <property type="match status" value="1"/>
</dbReference>
<dbReference type="SMART" id="SM00530">
    <property type="entry name" value="HTH_XRE"/>
    <property type="match status" value="1"/>
</dbReference>
<accession>A0ABW3XHG1</accession>
<keyword evidence="3" id="KW-1185">Reference proteome</keyword>
<name>A0ABW3XHG1_9ACTN</name>
<sequence>MANNSRTRRRGRNDDHPAIWVGYGKLVKLFRERAMMTQAQLADAVGYSYEQVASIEQGRRPAKAAFTDAADGVLEAGGALRLLQEDVDLARLPLFFQDFALLEAEAVSRFSYDALLAPGLLQTEEYAKTLLSAHFPPLDDDVVDERVAARLARQSLLSRTQPPLVFVFIIEEAVLHRAVGGSAVMKGQLQHLSELVGRRNIEIQVMPTSRAAHSGLNGPMVLLESTDSQQFVYLESQDQVTVISRREQVSEFWMRYGMLRTQALNTEESAHLIERVAGEL</sequence>
<dbReference type="CDD" id="cd00093">
    <property type="entry name" value="HTH_XRE"/>
    <property type="match status" value="1"/>
</dbReference>
<reference evidence="3" key="1">
    <citation type="journal article" date="2019" name="Int. J. Syst. Evol. Microbiol.">
        <title>The Global Catalogue of Microorganisms (GCM) 10K type strain sequencing project: providing services to taxonomists for standard genome sequencing and annotation.</title>
        <authorList>
            <consortium name="The Broad Institute Genomics Platform"/>
            <consortium name="The Broad Institute Genome Sequencing Center for Infectious Disease"/>
            <person name="Wu L."/>
            <person name="Ma J."/>
        </authorList>
    </citation>
    <scope>NUCLEOTIDE SEQUENCE [LARGE SCALE GENOMIC DNA]</scope>
    <source>
        <strain evidence="3">CGMCC 4.7020</strain>
    </source>
</reference>
<dbReference type="RefSeq" id="WP_381236189.1">
    <property type="nucleotide sequence ID" value="NZ_JBHSKH010000026.1"/>
</dbReference>
<dbReference type="SUPFAM" id="SSF47413">
    <property type="entry name" value="lambda repressor-like DNA-binding domains"/>
    <property type="match status" value="1"/>
</dbReference>
<evidence type="ECO:0000313" key="2">
    <source>
        <dbReference type="EMBL" id="MFD1308379.1"/>
    </source>
</evidence>
<dbReference type="InterPro" id="IPR043917">
    <property type="entry name" value="DUF5753"/>
</dbReference>
<dbReference type="Proteomes" id="UP001597058">
    <property type="component" value="Unassembled WGS sequence"/>
</dbReference>
<proteinExistence type="predicted"/>
<organism evidence="2 3">
    <name type="scientific">Streptomyces kaempferi</name>
    <dbReference type="NCBI Taxonomy" id="333725"/>
    <lineage>
        <taxon>Bacteria</taxon>
        <taxon>Bacillati</taxon>
        <taxon>Actinomycetota</taxon>
        <taxon>Actinomycetes</taxon>
        <taxon>Kitasatosporales</taxon>
        <taxon>Streptomycetaceae</taxon>
        <taxon>Streptomyces</taxon>
    </lineage>
</organism>
<dbReference type="Pfam" id="PF19054">
    <property type="entry name" value="DUF5753"/>
    <property type="match status" value="1"/>
</dbReference>
<comment type="caution">
    <text evidence="2">The sequence shown here is derived from an EMBL/GenBank/DDBJ whole genome shotgun (WGS) entry which is preliminary data.</text>
</comment>
<dbReference type="InterPro" id="IPR001387">
    <property type="entry name" value="Cro/C1-type_HTH"/>
</dbReference>